<dbReference type="AlphaFoldDB" id="A0A2T3Z9W7"/>
<evidence type="ECO:0000313" key="3">
    <source>
        <dbReference type="Proteomes" id="UP000240493"/>
    </source>
</evidence>
<dbReference type="OrthoDB" id="10527544at2759"/>
<protein>
    <submittedName>
        <fullName evidence="2">Uncharacterized protein</fullName>
    </submittedName>
</protein>
<accession>A0A2T3Z9W7</accession>
<feature type="compositionally biased region" description="Polar residues" evidence="1">
    <location>
        <begin position="70"/>
        <end position="83"/>
    </location>
</feature>
<evidence type="ECO:0000256" key="1">
    <source>
        <dbReference type="SAM" id="MobiDB-lite"/>
    </source>
</evidence>
<organism evidence="2 3">
    <name type="scientific">Trichoderma asperellum (strain ATCC 204424 / CBS 433.97 / NBRC 101777)</name>
    <dbReference type="NCBI Taxonomy" id="1042311"/>
    <lineage>
        <taxon>Eukaryota</taxon>
        <taxon>Fungi</taxon>
        <taxon>Dikarya</taxon>
        <taxon>Ascomycota</taxon>
        <taxon>Pezizomycotina</taxon>
        <taxon>Sordariomycetes</taxon>
        <taxon>Hypocreomycetidae</taxon>
        <taxon>Hypocreales</taxon>
        <taxon>Hypocreaceae</taxon>
        <taxon>Trichoderma</taxon>
    </lineage>
</organism>
<sequence>MAGPSDTKERHDEIKRENRVQASTSPQMQQWVSQSGKDDPWTPLRHVASTARHVVSDPTIEDKPRDTLESCATQRSTQGIANI</sequence>
<feature type="compositionally biased region" description="Basic and acidic residues" evidence="1">
    <location>
        <begin position="1"/>
        <end position="19"/>
    </location>
</feature>
<proteinExistence type="predicted"/>
<reference evidence="2 3" key="1">
    <citation type="submission" date="2016-07" db="EMBL/GenBank/DDBJ databases">
        <title>Multiple horizontal gene transfer events from other fungi enriched the ability of initially mycotrophic Trichoderma (Ascomycota) to feed on dead plant biomass.</title>
        <authorList>
            <consortium name="DOE Joint Genome Institute"/>
            <person name="Aerts A."/>
            <person name="Atanasova L."/>
            <person name="Chenthamara K."/>
            <person name="Zhang J."/>
            <person name="Grujic M."/>
            <person name="Henrissat B."/>
            <person name="Kuo A."/>
            <person name="Salamov A."/>
            <person name="Lipzen A."/>
            <person name="Labutti K."/>
            <person name="Barry K."/>
            <person name="Miao Y."/>
            <person name="Rahimi M.J."/>
            <person name="Shen Q."/>
            <person name="Grigoriev I.V."/>
            <person name="Kubicek C.P."/>
            <person name="Druzhinina I.S."/>
        </authorList>
    </citation>
    <scope>NUCLEOTIDE SEQUENCE [LARGE SCALE GENOMIC DNA]</scope>
    <source>
        <strain evidence="2 3">CBS 433.97</strain>
    </source>
</reference>
<feature type="region of interest" description="Disordered" evidence="1">
    <location>
        <begin position="1"/>
        <end position="42"/>
    </location>
</feature>
<dbReference type="Proteomes" id="UP000240493">
    <property type="component" value="Unassembled WGS sequence"/>
</dbReference>
<keyword evidence="3" id="KW-1185">Reference proteome</keyword>
<gene>
    <name evidence="2" type="ORF">M441DRAFT_26796</name>
</gene>
<feature type="compositionally biased region" description="Polar residues" evidence="1">
    <location>
        <begin position="20"/>
        <end position="35"/>
    </location>
</feature>
<name>A0A2T3Z9W7_TRIA4</name>
<evidence type="ECO:0000313" key="2">
    <source>
        <dbReference type="EMBL" id="PTB41608.1"/>
    </source>
</evidence>
<dbReference type="EMBL" id="KZ679261">
    <property type="protein sequence ID" value="PTB41608.1"/>
    <property type="molecule type" value="Genomic_DNA"/>
</dbReference>
<feature type="region of interest" description="Disordered" evidence="1">
    <location>
        <begin position="60"/>
        <end position="83"/>
    </location>
</feature>